<feature type="domain" description="Toprim" evidence="8">
    <location>
        <begin position="82"/>
        <end position="177"/>
    </location>
</feature>
<dbReference type="GO" id="GO:0003677">
    <property type="term" value="F:DNA binding"/>
    <property type="evidence" value="ECO:0007669"/>
    <property type="project" value="UniProtKB-UniRule"/>
</dbReference>
<comment type="caution">
    <text evidence="9">The sequence shown here is derived from an EMBL/GenBank/DDBJ whole genome shotgun (WGS) entry which is preliminary data.</text>
</comment>
<keyword evidence="6 7" id="KW-0234">DNA repair</keyword>
<dbReference type="CDD" id="cd01025">
    <property type="entry name" value="TOPRIM_recR"/>
    <property type="match status" value="1"/>
</dbReference>
<dbReference type="InterPro" id="IPR006171">
    <property type="entry name" value="TOPRIM_dom"/>
</dbReference>
<dbReference type="PANTHER" id="PTHR30446:SF0">
    <property type="entry name" value="RECOMBINATION PROTEIN RECR"/>
    <property type="match status" value="1"/>
</dbReference>
<evidence type="ECO:0000256" key="5">
    <source>
        <dbReference type="ARBA" id="ARBA00023172"/>
    </source>
</evidence>
<keyword evidence="3 7" id="KW-0863">Zinc-finger</keyword>
<dbReference type="Pfam" id="PF21176">
    <property type="entry name" value="RecR_HhH"/>
    <property type="match status" value="1"/>
</dbReference>
<dbReference type="PANTHER" id="PTHR30446">
    <property type="entry name" value="RECOMBINATION PROTEIN RECR"/>
    <property type="match status" value="1"/>
</dbReference>
<evidence type="ECO:0000256" key="1">
    <source>
        <dbReference type="ARBA" id="ARBA00022723"/>
    </source>
</evidence>
<name>A0A074V588_9NEIS</name>
<evidence type="ECO:0000259" key="8">
    <source>
        <dbReference type="PROSITE" id="PS50880"/>
    </source>
</evidence>
<dbReference type="GO" id="GO:0006310">
    <property type="term" value="P:DNA recombination"/>
    <property type="evidence" value="ECO:0007669"/>
    <property type="project" value="UniProtKB-UniRule"/>
</dbReference>
<dbReference type="Pfam" id="PF13662">
    <property type="entry name" value="Toprim_4"/>
    <property type="match status" value="1"/>
</dbReference>
<evidence type="ECO:0000256" key="2">
    <source>
        <dbReference type="ARBA" id="ARBA00022763"/>
    </source>
</evidence>
<dbReference type="GO" id="GO:0008270">
    <property type="term" value="F:zinc ion binding"/>
    <property type="evidence" value="ECO:0007669"/>
    <property type="project" value="UniProtKB-KW"/>
</dbReference>
<organism evidence="9 10">
    <name type="scientific">Snodgrassella alvi SCGC AB-598-J21</name>
    <dbReference type="NCBI Taxonomy" id="1385367"/>
    <lineage>
        <taxon>Bacteria</taxon>
        <taxon>Pseudomonadati</taxon>
        <taxon>Pseudomonadota</taxon>
        <taxon>Betaproteobacteria</taxon>
        <taxon>Neisseriales</taxon>
        <taxon>Neisseriaceae</taxon>
        <taxon>Snodgrassella</taxon>
    </lineage>
</organism>
<evidence type="ECO:0000256" key="4">
    <source>
        <dbReference type="ARBA" id="ARBA00022833"/>
    </source>
</evidence>
<evidence type="ECO:0000313" key="10">
    <source>
        <dbReference type="Proteomes" id="UP000027644"/>
    </source>
</evidence>
<dbReference type="GO" id="GO:0006281">
    <property type="term" value="P:DNA repair"/>
    <property type="evidence" value="ECO:0007669"/>
    <property type="project" value="UniProtKB-UniRule"/>
</dbReference>
<protein>
    <recommendedName>
        <fullName evidence="7">Recombination protein RecR</fullName>
    </recommendedName>
</protein>
<dbReference type="Gene3D" id="1.10.8.420">
    <property type="entry name" value="RecR Domain 1"/>
    <property type="match status" value="1"/>
</dbReference>
<dbReference type="InterPro" id="IPR000093">
    <property type="entry name" value="DNA_Rcmb_RecR"/>
</dbReference>
<keyword evidence="5 7" id="KW-0233">DNA recombination</keyword>
<comment type="similarity">
    <text evidence="7">Belongs to the RecR family.</text>
</comment>
<evidence type="ECO:0000256" key="7">
    <source>
        <dbReference type="HAMAP-Rule" id="MF_00017"/>
    </source>
</evidence>
<dbReference type="Pfam" id="PF21175">
    <property type="entry name" value="RecR_C"/>
    <property type="match status" value="1"/>
</dbReference>
<dbReference type="NCBIfam" id="TIGR00615">
    <property type="entry name" value="recR"/>
    <property type="match status" value="1"/>
</dbReference>
<dbReference type="InterPro" id="IPR015967">
    <property type="entry name" value="Rcmb_RecR_Znf"/>
</dbReference>
<keyword evidence="1 7" id="KW-0479">Metal-binding</keyword>
<dbReference type="Proteomes" id="UP000027644">
    <property type="component" value="Unassembled WGS sequence"/>
</dbReference>
<evidence type="ECO:0000256" key="6">
    <source>
        <dbReference type="ARBA" id="ARBA00023204"/>
    </source>
</evidence>
<feature type="zinc finger region" description="C4-type" evidence="7">
    <location>
        <begin position="59"/>
        <end position="74"/>
    </location>
</feature>
<dbReference type="PROSITE" id="PS50880">
    <property type="entry name" value="TOPRIM"/>
    <property type="match status" value="1"/>
</dbReference>
<dbReference type="EMBL" id="AVQL01000452">
    <property type="protein sequence ID" value="KEQ00361.1"/>
    <property type="molecule type" value="Genomic_DNA"/>
</dbReference>
<gene>
    <name evidence="7" type="primary">recR</name>
    <name evidence="9" type="ORF">SASC598J21_019020</name>
</gene>
<dbReference type="AlphaFoldDB" id="A0A074V588"/>
<accession>A0A074V588</accession>
<sequence>MSTKQVDAFSRLTNALKVLPNVGPKTAQRMAYELLQHQRQGAEELVEAIQAALLQVQHCRLCNTFCEGELCAICSDEQRDTRRLMIVQMPVDVASMESAHCHDGMYFVLMGQVSPAQGADLQAIALDKLVTRLQHHEVDEIIIATNFTAEGDATAYVLAQLLAEFPAKVTRLARGMPLGAELEYIDAGTLAQAVYERRNVK</sequence>
<dbReference type="InterPro" id="IPR023627">
    <property type="entry name" value="Rcmb_RecR"/>
</dbReference>
<keyword evidence="4 7" id="KW-0862">Zinc</keyword>
<comment type="function">
    <text evidence="7">May play a role in DNA repair. It seems to be involved in an RecBC-independent recombinational process of DNA repair. It may act with RecF and RecO.</text>
</comment>
<evidence type="ECO:0000256" key="3">
    <source>
        <dbReference type="ARBA" id="ARBA00022771"/>
    </source>
</evidence>
<dbReference type="Pfam" id="PF02132">
    <property type="entry name" value="RecR_ZnF"/>
    <property type="match status" value="1"/>
</dbReference>
<dbReference type="PROSITE" id="PS01300">
    <property type="entry name" value="RECR"/>
    <property type="match status" value="1"/>
</dbReference>
<keyword evidence="2 7" id="KW-0227">DNA damage</keyword>
<dbReference type="SUPFAM" id="SSF111304">
    <property type="entry name" value="Recombination protein RecR"/>
    <property type="match status" value="1"/>
</dbReference>
<reference evidence="9 10" key="1">
    <citation type="journal article" date="2014" name="PLoS Genet.">
        <title>Hidden diversity in honey bee gut symbionts detected by single-cell genomics.</title>
        <authorList>
            <person name="Engel P."/>
            <person name="Stepanauskas R."/>
            <person name="Moran N."/>
        </authorList>
    </citation>
    <scope>NUCLEOTIDE SEQUENCE [LARGE SCALE GENOMIC DNA]</scope>
    <source>
        <strain evidence="9 10">SCGC AB-598-J21</strain>
    </source>
</reference>
<evidence type="ECO:0000313" key="9">
    <source>
        <dbReference type="EMBL" id="KEQ00361.1"/>
    </source>
</evidence>
<dbReference type="InterPro" id="IPR034137">
    <property type="entry name" value="TOPRIM_RecR"/>
</dbReference>
<dbReference type="HAMAP" id="MF_00017">
    <property type="entry name" value="RecR"/>
    <property type="match status" value="1"/>
</dbReference>
<dbReference type="Gene3D" id="3.40.1360.10">
    <property type="match status" value="1"/>
</dbReference>
<proteinExistence type="inferred from homology"/>